<name>A0A0C2JNL1_9ACTN</name>
<comment type="caution">
    <text evidence="4">The sequence shown here is derived from an EMBL/GenBank/DDBJ whole genome shotgun (WGS) entry which is preliminary data.</text>
</comment>
<dbReference type="InterPro" id="IPR026881">
    <property type="entry name" value="WYL_dom"/>
</dbReference>
<keyword evidence="4" id="KW-0378">Hydrolase</keyword>
<feature type="domain" description="WYL" evidence="2">
    <location>
        <begin position="752"/>
        <end position="813"/>
    </location>
</feature>
<proteinExistence type="predicted"/>
<evidence type="ECO:0000256" key="1">
    <source>
        <dbReference type="SAM" id="MobiDB-lite"/>
    </source>
</evidence>
<evidence type="ECO:0000259" key="2">
    <source>
        <dbReference type="Pfam" id="PF13280"/>
    </source>
</evidence>
<accession>A0A0C2JNL1</accession>
<sequence>MDDADAGRDTGGRPPTFTAWLRNRTDAQLAALFALRPDLVTPVPADIAALASRATARPAVLRVLDRLDRFGLQVLEGLVALGDERLGGAAGVERGRLAAALGAGTDRLDEAVSGLLAGALVWEDGPRLRPVSILGDILRTPAGLGQPLRAVLAERPADALDRVAGALGLGTGRSAGGGPAESIAAALGDAAGVDKALDLAGPEARPVLDRLMWGPPQGTVQGASDRGGALSAAASPIDRLLSLGLLVPTAADTVVLPREIALHLRGGALFQQVEADPPRLTGAQPSAGTVVRTAAGQAFTAMRSVAELLERWAEEPPGVLRSGGLGARDLRRTARELDTDETTAALFVETARAAGLLAADDEVGGEWLPTPEFDLWREAPGERRWLRLVEAWLRSPRVASLCGTKDSRGRSRPVLGEGLDRRSAPEVRLDVLGVLAGAPEDLAPDEESVAARLAWLRPRRQGPAYAELVSAALNEAALLGLTGRGAPAPHTRALVEELDAEDVPLAERDTTSAGERLAAELPEPLETVLVQGDLTAVAPGPLVPQLARELALAADVESTGGATVYRFTESSIRRALDAGRGADDLIALLERHSSTELPQPLRYLVNDVARRHGRLRIGTASCYLRCDEPTVLDELSGDRRAADLQLFRLAPTVVASRSTRPVLMGRLEELGYHPVAESADGTVQLTGTAARRAAPASAASASRDLDEPTAPNAQLRLAAVRAVRAGDEAATTARRPVDAPDGAPPRSPTNATLTALSEAATQGRRVWIGYLDPEGRASSRIVEPARVEGGFLTAYDATRAAVHRFAVHRITGIADLDAS</sequence>
<dbReference type="EMBL" id="JROO01000003">
    <property type="protein sequence ID" value="KII00526.1"/>
    <property type="molecule type" value="Genomic_DNA"/>
</dbReference>
<feature type="domain" description="Helicase XPB/Ssl2 N-terminal" evidence="3">
    <location>
        <begin position="528"/>
        <end position="650"/>
    </location>
</feature>
<evidence type="ECO:0000313" key="4">
    <source>
        <dbReference type="EMBL" id="KII00526.1"/>
    </source>
</evidence>
<dbReference type="InterPro" id="IPR032830">
    <property type="entry name" value="XPB/Ssl2_N"/>
</dbReference>
<keyword evidence="4" id="KW-0347">Helicase</keyword>
<keyword evidence="4" id="KW-0547">Nucleotide-binding</keyword>
<dbReference type="Proteomes" id="UP000031675">
    <property type="component" value="Unassembled WGS sequence"/>
</dbReference>
<dbReference type="Pfam" id="PF13280">
    <property type="entry name" value="WYL"/>
    <property type="match status" value="1"/>
</dbReference>
<reference evidence="5" key="1">
    <citation type="journal article" date="2015" name="Chem. Biol.">
        <title>Structure, bioactivity, and resistance mechanism of streptomonomicin, an unusual lasso Peptide from an understudied halophilic actinomycete.</title>
        <authorList>
            <person name="Metelev M."/>
            <person name="Tietz J.I."/>
            <person name="Melby J.O."/>
            <person name="Blair P.M."/>
            <person name="Zhu L."/>
            <person name="Livnat I."/>
            <person name="Severinov K."/>
            <person name="Mitchell D.A."/>
        </authorList>
    </citation>
    <scope>NUCLEOTIDE SEQUENCE [LARGE SCALE GENOMIC DNA]</scope>
    <source>
        <strain evidence="5">YIM 90003</strain>
    </source>
</reference>
<evidence type="ECO:0000259" key="3">
    <source>
        <dbReference type="Pfam" id="PF13625"/>
    </source>
</evidence>
<dbReference type="STRING" id="183763.LP52_01285"/>
<dbReference type="GO" id="GO:0004386">
    <property type="term" value="F:helicase activity"/>
    <property type="evidence" value="ECO:0007669"/>
    <property type="project" value="UniProtKB-KW"/>
</dbReference>
<feature type="region of interest" description="Disordered" evidence="1">
    <location>
        <begin position="728"/>
        <end position="750"/>
    </location>
</feature>
<keyword evidence="5" id="KW-1185">Reference proteome</keyword>
<keyword evidence="4" id="KW-0067">ATP-binding</keyword>
<dbReference type="PROSITE" id="PS52050">
    <property type="entry name" value="WYL"/>
    <property type="match status" value="1"/>
</dbReference>
<gene>
    <name evidence="4" type="ORF">LP52_01285</name>
</gene>
<dbReference type="AlphaFoldDB" id="A0A0C2JNL1"/>
<evidence type="ECO:0000313" key="5">
    <source>
        <dbReference type="Proteomes" id="UP000031675"/>
    </source>
</evidence>
<organism evidence="4 5">
    <name type="scientific">Streptomonospora alba</name>
    <dbReference type="NCBI Taxonomy" id="183763"/>
    <lineage>
        <taxon>Bacteria</taxon>
        <taxon>Bacillati</taxon>
        <taxon>Actinomycetota</taxon>
        <taxon>Actinomycetes</taxon>
        <taxon>Streptosporangiales</taxon>
        <taxon>Nocardiopsidaceae</taxon>
        <taxon>Streptomonospora</taxon>
    </lineage>
</organism>
<protein>
    <submittedName>
        <fullName evidence="4">Helicase</fullName>
    </submittedName>
</protein>
<feature type="compositionally biased region" description="Low complexity" evidence="1">
    <location>
        <begin position="689"/>
        <end position="702"/>
    </location>
</feature>
<dbReference type="Pfam" id="PF13625">
    <property type="entry name" value="Helicase_C_3"/>
    <property type="match status" value="1"/>
</dbReference>
<feature type="region of interest" description="Disordered" evidence="1">
    <location>
        <begin position="687"/>
        <end position="709"/>
    </location>
</feature>